<dbReference type="PROSITE" id="PS00028">
    <property type="entry name" value="ZINC_FINGER_C2H2_1"/>
    <property type="match status" value="1"/>
</dbReference>
<organism evidence="13 14">
    <name type="scientific">Ranatra chinensis</name>
    <dbReference type="NCBI Taxonomy" id="642074"/>
    <lineage>
        <taxon>Eukaryota</taxon>
        <taxon>Metazoa</taxon>
        <taxon>Ecdysozoa</taxon>
        <taxon>Arthropoda</taxon>
        <taxon>Hexapoda</taxon>
        <taxon>Insecta</taxon>
        <taxon>Pterygota</taxon>
        <taxon>Neoptera</taxon>
        <taxon>Paraneoptera</taxon>
        <taxon>Hemiptera</taxon>
        <taxon>Heteroptera</taxon>
        <taxon>Panheteroptera</taxon>
        <taxon>Nepomorpha</taxon>
        <taxon>Nepidae</taxon>
        <taxon>Ranatrinae</taxon>
        <taxon>Ranatra</taxon>
    </lineage>
</organism>
<dbReference type="InterPro" id="IPR036265">
    <property type="entry name" value="HIT-like_sf"/>
</dbReference>
<keyword evidence="5" id="KW-0862">Zinc</keyword>
<accession>A0ABD0YCZ6</accession>
<gene>
    <name evidence="13" type="ORF">AAG570_013700</name>
</gene>
<evidence type="ECO:0008006" key="15">
    <source>
        <dbReference type="Google" id="ProtNLM"/>
    </source>
</evidence>
<evidence type="ECO:0000256" key="2">
    <source>
        <dbReference type="ARBA" id="ARBA00022723"/>
    </source>
</evidence>
<dbReference type="Pfam" id="PF11969">
    <property type="entry name" value="DcpS_C"/>
    <property type="match status" value="1"/>
</dbReference>
<dbReference type="PANTHER" id="PTHR12486:SF4">
    <property type="entry name" value="APRATAXIN"/>
    <property type="match status" value="1"/>
</dbReference>
<evidence type="ECO:0000256" key="7">
    <source>
        <dbReference type="ARBA" id="ARBA00023204"/>
    </source>
</evidence>
<reference evidence="13 14" key="1">
    <citation type="submission" date="2024-07" db="EMBL/GenBank/DDBJ databases">
        <title>Chromosome-level genome assembly of the water stick insect Ranatra chinensis (Heteroptera: Nepidae).</title>
        <authorList>
            <person name="Liu X."/>
        </authorList>
    </citation>
    <scope>NUCLEOTIDE SEQUENCE [LARGE SCALE GENOMIC DNA]</scope>
    <source>
        <strain evidence="13">Cailab_2021Rc</strain>
        <tissue evidence="13">Muscle</tissue>
    </source>
</reference>
<evidence type="ECO:0000256" key="5">
    <source>
        <dbReference type="ARBA" id="ARBA00022833"/>
    </source>
</evidence>
<keyword evidence="3" id="KW-0227">DNA damage</keyword>
<name>A0ABD0YCZ6_9HEMI</name>
<evidence type="ECO:0000256" key="3">
    <source>
        <dbReference type="ARBA" id="ARBA00022763"/>
    </source>
</evidence>
<evidence type="ECO:0000256" key="8">
    <source>
        <dbReference type="ARBA" id="ARBA00023242"/>
    </source>
</evidence>
<dbReference type="InterPro" id="IPR013087">
    <property type="entry name" value="Znf_C2H2_type"/>
</dbReference>
<keyword evidence="14" id="KW-1185">Reference proteome</keyword>
<comment type="caution">
    <text evidence="10">Lacks conserved residue(s) required for the propagation of feature annotation.</text>
</comment>
<dbReference type="GO" id="GO:0016787">
    <property type="term" value="F:hydrolase activity"/>
    <property type="evidence" value="ECO:0007669"/>
    <property type="project" value="UniProtKB-KW"/>
</dbReference>
<protein>
    <recommendedName>
        <fullName evidence="15">Aprataxin</fullName>
    </recommendedName>
</protein>
<evidence type="ECO:0000259" key="12">
    <source>
        <dbReference type="PROSITE" id="PS51084"/>
    </source>
</evidence>
<keyword evidence="6" id="KW-0238">DNA-binding</keyword>
<keyword evidence="9" id="KW-0863">Zinc-finger</keyword>
<comment type="caution">
    <text evidence="13">The sequence shown here is derived from an EMBL/GenBank/DDBJ whole genome shotgun (WGS) entry which is preliminary data.</text>
</comment>
<dbReference type="PANTHER" id="PTHR12486">
    <property type="entry name" value="APRATAXIN-RELATED"/>
    <property type="match status" value="1"/>
</dbReference>
<evidence type="ECO:0000256" key="9">
    <source>
        <dbReference type="PROSITE-ProRule" id="PRU00042"/>
    </source>
</evidence>
<comment type="subcellular location">
    <subcellularLocation>
        <location evidence="1">Nucleus</location>
    </subcellularLocation>
</comment>
<dbReference type="GO" id="GO:0008270">
    <property type="term" value="F:zinc ion binding"/>
    <property type="evidence" value="ECO:0007669"/>
    <property type="project" value="UniProtKB-KW"/>
</dbReference>
<keyword evidence="2" id="KW-0479">Metal-binding</keyword>
<dbReference type="Pfam" id="PF16278">
    <property type="entry name" value="zf-C2HE"/>
    <property type="match status" value="1"/>
</dbReference>
<dbReference type="Proteomes" id="UP001558652">
    <property type="component" value="Unassembled WGS sequence"/>
</dbReference>
<dbReference type="InterPro" id="IPR011146">
    <property type="entry name" value="HIT-like"/>
</dbReference>
<evidence type="ECO:0000256" key="10">
    <source>
        <dbReference type="PROSITE-ProRule" id="PRU00464"/>
    </source>
</evidence>
<dbReference type="GO" id="GO:0003677">
    <property type="term" value="F:DNA binding"/>
    <property type="evidence" value="ECO:0007669"/>
    <property type="project" value="UniProtKB-KW"/>
</dbReference>
<feature type="domain" description="HIT" evidence="12">
    <location>
        <begin position="4"/>
        <end position="107"/>
    </location>
</feature>
<dbReference type="Gene3D" id="3.30.428.10">
    <property type="entry name" value="HIT-like"/>
    <property type="match status" value="1"/>
</dbReference>
<dbReference type="GO" id="GO:0005634">
    <property type="term" value="C:nucleus"/>
    <property type="evidence" value="ECO:0007669"/>
    <property type="project" value="UniProtKB-SubCell"/>
</dbReference>
<evidence type="ECO:0000256" key="4">
    <source>
        <dbReference type="ARBA" id="ARBA00022801"/>
    </source>
</evidence>
<dbReference type="PROSITE" id="PS50157">
    <property type="entry name" value="ZINC_FINGER_C2H2_2"/>
    <property type="match status" value="1"/>
</dbReference>
<dbReference type="SUPFAM" id="SSF54197">
    <property type="entry name" value="HIT-like"/>
    <property type="match status" value="1"/>
</dbReference>
<evidence type="ECO:0000256" key="6">
    <source>
        <dbReference type="ARBA" id="ARBA00023125"/>
    </source>
</evidence>
<dbReference type="PROSITE" id="PS51084">
    <property type="entry name" value="HIT_2"/>
    <property type="match status" value="1"/>
</dbReference>
<keyword evidence="8" id="KW-0539">Nucleus</keyword>
<feature type="domain" description="C2H2-type" evidence="11">
    <location>
        <begin position="153"/>
        <end position="176"/>
    </location>
</feature>
<keyword evidence="4" id="KW-0378">Hydrolase</keyword>
<sequence>MSWKFGLLASAKNPDLQIFTNDQITVVKDMYPKAELHYLVLPKERIDTLKNLQKDHVNLLKSMHEIGLELASKKCQNRSIKLGYHAMPSMQQLHLHVISEDFDSVCLKTAKHWNSFTTPFFIDSLRAIKDLEATGRVMVPSTSECQQLLKTKLKCHKCDECFKNMPKLKMHIKQHL</sequence>
<dbReference type="InterPro" id="IPR032566">
    <property type="entry name" value="Znf-C2HE"/>
</dbReference>
<evidence type="ECO:0000313" key="13">
    <source>
        <dbReference type="EMBL" id="KAL1129170.1"/>
    </source>
</evidence>
<evidence type="ECO:0000256" key="1">
    <source>
        <dbReference type="ARBA" id="ARBA00004123"/>
    </source>
</evidence>
<dbReference type="FunFam" id="3.30.428.10:FF:000004">
    <property type="entry name" value="aprataxin isoform X2"/>
    <property type="match status" value="1"/>
</dbReference>
<evidence type="ECO:0000313" key="14">
    <source>
        <dbReference type="Proteomes" id="UP001558652"/>
    </source>
</evidence>
<keyword evidence="7" id="KW-0234">DNA repair</keyword>
<evidence type="ECO:0000259" key="11">
    <source>
        <dbReference type="PROSITE" id="PS50157"/>
    </source>
</evidence>
<proteinExistence type="predicted"/>
<dbReference type="EMBL" id="JBFDAA010000009">
    <property type="protein sequence ID" value="KAL1129170.1"/>
    <property type="molecule type" value="Genomic_DNA"/>
</dbReference>
<dbReference type="GO" id="GO:0006281">
    <property type="term" value="P:DNA repair"/>
    <property type="evidence" value="ECO:0007669"/>
    <property type="project" value="UniProtKB-KW"/>
</dbReference>
<dbReference type="AlphaFoldDB" id="A0ABD0YCZ6"/>